<dbReference type="GO" id="GO:0003682">
    <property type="term" value="F:chromatin binding"/>
    <property type="evidence" value="ECO:0007669"/>
    <property type="project" value="TreeGrafter"/>
</dbReference>
<dbReference type="GO" id="GO:0006338">
    <property type="term" value="P:chromatin remodeling"/>
    <property type="evidence" value="ECO:0007669"/>
    <property type="project" value="TreeGrafter"/>
</dbReference>
<dbReference type="GO" id="GO:0006357">
    <property type="term" value="P:regulation of transcription by RNA polymerase II"/>
    <property type="evidence" value="ECO:0007669"/>
    <property type="project" value="TreeGrafter"/>
</dbReference>
<reference evidence="3" key="1">
    <citation type="submission" date="2015-11" db="EMBL/GenBank/DDBJ databases">
        <title>De novo transcriptome assembly of four potential Pierce s Disease insect vectors from Arizona vineyards.</title>
        <authorList>
            <person name="Tassone E.E."/>
        </authorList>
    </citation>
    <scope>NUCLEOTIDE SEQUENCE</scope>
</reference>
<dbReference type="GO" id="GO:0005634">
    <property type="term" value="C:nucleus"/>
    <property type="evidence" value="ECO:0007669"/>
    <property type="project" value="UniProtKB-SubCell"/>
</dbReference>
<feature type="domain" description="SWIRM" evidence="2">
    <location>
        <begin position="289"/>
        <end position="383"/>
    </location>
</feature>
<dbReference type="PANTHER" id="PTHR12374:SF20">
    <property type="entry name" value="TRANSCRIPTIONAL ADAPTER 2-ALPHA"/>
    <property type="match status" value="1"/>
</dbReference>
<dbReference type="InterPro" id="IPR009057">
    <property type="entry name" value="Homeodomain-like_sf"/>
</dbReference>
<evidence type="ECO:0000256" key="1">
    <source>
        <dbReference type="ARBA" id="ARBA00004123"/>
    </source>
</evidence>
<dbReference type="PANTHER" id="PTHR12374">
    <property type="entry name" value="TRANSCRIPTIONAL ADAPTOR 2 ADA2 -RELATED"/>
    <property type="match status" value="1"/>
</dbReference>
<dbReference type="Gene3D" id="1.10.10.10">
    <property type="entry name" value="Winged helix-like DNA-binding domain superfamily/Winged helix DNA-binding domain"/>
    <property type="match status" value="1"/>
</dbReference>
<name>A0A1B6IA91_9HEMI</name>
<dbReference type="GO" id="GO:0140672">
    <property type="term" value="C:ATAC complex"/>
    <property type="evidence" value="ECO:0007669"/>
    <property type="project" value="UniProtKB-ARBA"/>
</dbReference>
<dbReference type="InterPro" id="IPR036388">
    <property type="entry name" value="WH-like_DNA-bd_sf"/>
</dbReference>
<dbReference type="AlphaFoldDB" id="A0A1B6IA91"/>
<dbReference type="EMBL" id="GECU01023842">
    <property type="protein sequence ID" value="JAS83864.1"/>
    <property type="molecule type" value="Transcribed_RNA"/>
</dbReference>
<dbReference type="SUPFAM" id="SSF46689">
    <property type="entry name" value="Homeodomain-like"/>
    <property type="match status" value="1"/>
</dbReference>
<gene>
    <name evidence="3" type="ORF">g.55117</name>
</gene>
<dbReference type="InterPro" id="IPR055141">
    <property type="entry name" value="TADA2A_B-like_dom"/>
</dbReference>
<evidence type="ECO:0000313" key="3">
    <source>
        <dbReference type="EMBL" id="JAS83864.1"/>
    </source>
</evidence>
<comment type="subcellular location">
    <subcellularLocation>
        <location evidence="1">Nucleus</location>
    </subcellularLocation>
</comment>
<evidence type="ECO:0000259" key="2">
    <source>
        <dbReference type="PROSITE" id="PS50934"/>
    </source>
</evidence>
<proteinExistence type="predicted"/>
<dbReference type="InterPro" id="IPR007526">
    <property type="entry name" value="SWIRM"/>
</dbReference>
<protein>
    <recommendedName>
        <fullName evidence="2">SWIRM domain-containing protein</fullName>
    </recommendedName>
</protein>
<organism evidence="3">
    <name type="scientific">Homalodisca liturata</name>
    <dbReference type="NCBI Taxonomy" id="320908"/>
    <lineage>
        <taxon>Eukaryota</taxon>
        <taxon>Metazoa</taxon>
        <taxon>Ecdysozoa</taxon>
        <taxon>Arthropoda</taxon>
        <taxon>Hexapoda</taxon>
        <taxon>Insecta</taxon>
        <taxon>Pterygota</taxon>
        <taxon>Neoptera</taxon>
        <taxon>Paraneoptera</taxon>
        <taxon>Hemiptera</taxon>
        <taxon>Auchenorrhyncha</taxon>
        <taxon>Membracoidea</taxon>
        <taxon>Cicadellidae</taxon>
        <taxon>Cicadellinae</taxon>
        <taxon>Proconiini</taxon>
        <taxon>Homalodisca</taxon>
    </lineage>
</organism>
<accession>A0A1B6IA91</accession>
<dbReference type="GO" id="GO:0003713">
    <property type="term" value="F:transcription coactivator activity"/>
    <property type="evidence" value="ECO:0007669"/>
    <property type="project" value="TreeGrafter"/>
</dbReference>
<dbReference type="Pfam" id="PF22941">
    <property type="entry name" value="TADA2A-like_3rd"/>
    <property type="match status" value="1"/>
</dbReference>
<sequence length="383" mass="44595">MMPSQIEISHLKNKTNSLCTSTVEPNVVNANLHDLDTNSKEIGCHNSKNLHEVVQSSKTLAVFQNHSLKSDKYFCKKVDNEKQVSTEIIQPRHLKFGKPSNTELWKMRQIDDPNLAGYNPFRGDFNIEFNNSAEGMLCLAGMLNDFSNDRDNTNENERKLLEELQIALIEGYNLQLVERQKRKNVIKKLGLINQTGTYQWYTRYEGALGKSVWKNLIRFSRLMDVDKTEHLYASLEIMNEQRALVNKLIFYRTQHGITTKLGMKLFEMERKKREEPFERVDIRNLALPTTVKRKQTTRQIFHLPRYKDLSVKEAELCSTIGLVPVFYLDTKDQLISDCKKTNGILLKRARKLVKIDVNKTRKIFDLLMEQGLIWPPETENKET</sequence>
<dbReference type="FunFam" id="1.10.10.10:FF:000087">
    <property type="entry name" value="Transcriptional adapter 2"/>
    <property type="match status" value="1"/>
</dbReference>
<dbReference type="PROSITE" id="PS50934">
    <property type="entry name" value="SWIRM"/>
    <property type="match status" value="1"/>
</dbReference>